<reference evidence="1 2" key="1">
    <citation type="journal article" date="2021" name="Hortic Res">
        <title>High-quality reference genome and annotation aids understanding of berry development for evergreen blueberry (Vaccinium darrowii).</title>
        <authorList>
            <person name="Yu J."/>
            <person name="Hulse-Kemp A.M."/>
            <person name="Babiker E."/>
            <person name="Staton M."/>
        </authorList>
    </citation>
    <scope>NUCLEOTIDE SEQUENCE [LARGE SCALE GENOMIC DNA]</scope>
    <source>
        <strain evidence="2">cv. NJ 8807/NJ 8810</strain>
        <tissue evidence="1">Young leaf</tissue>
    </source>
</reference>
<evidence type="ECO:0000313" key="2">
    <source>
        <dbReference type="Proteomes" id="UP000828048"/>
    </source>
</evidence>
<accession>A0ACB7YIW5</accession>
<keyword evidence="2" id="KW-1185">Reference proteome</keyword>
<comment type="caution">
    <text evidence="1">The sequence shown here is derived from an EMBL/GenBank/DDBJ whole genome shotgun (WGS) entry which is preliminary data.</text>
</comment>
<protein>
    <submittedName>
        <fullName evidence="1">Uncharacterized protein</fullName>
    </submittedName>
</protein>
<gene>
    <name evidence="1" type="ORF">Vadar_003154</name>
</gene>
<evidence type="ECO:0000313" key="1">
    <source>
        <dbReference type="EMBL" id="KAH7853495.1"/>
    </source>
</evidence>
<proteinExistence type="predicted"/>
<organism evidence="1 2">
    <name type="scientific">Vaccinium darrowii</name>
    <dbReference type="NCBI Taxonomy" id="229202"/>
    <lineage>
        <taxon>Eukaryota</taxon>
        <taxon>Viridiplantae</taxon>
        <taxon>Streptophyta</taxon>
        <taxon>Embryophyta</taxon>
        <taxon>Tracheophyta</taxon>
        <taxon>Spermatophyta</taxon>
        <taxon>Magnoliopsida</taxon>
        <taxon>eudicotyledons</taxon>
        <taxon>Gunneridae</taxon>
        <taxon>Pentapetalae</taxon>
        <taxon>asterids</taxon>
        <taxon>Ericales</taxon>
        <taxon>Ericaceae</taxon>
        <taxon>Vaccinioideae</taxon>
        <taxon>Vaccinieae</taxon>
        <taxon>Vaccinium</taxon>
    </lineage>
</organism>
<sequence>MGKLWFDSGGIGPNSIEFSGLEQNIDVGIDGLAPVWNLSVAAAVIGFVMLGRQLYKLKRKNQSLQLKVTMDDKKMERQAPFAGPTIDPYALAQMHQIAMQRMQQNGGMNNFLGRPDSFAAGQEQANFPVKAEGQWQWDKNAPRVSNPVSSQNNEGQGGNPAQSPYGGQMPDPKMDLEKQTNKEHRLSAHEQDMEIGYEDKPSTPSFEGLEQRFLDEIMKLAKELSDAEDAENARHRERIIEINVQYQEKLSSLRAQQAKRREEFLLKEAQARIHQYKQAASNHYPANASPIDPRGYGMKNARPIDPRGYGIKNASPIDPRGYGSANASSIDQHGPVDPLGYGPNNARPIDPRGYGSINASPIDPRGYGPTNAVPMDPRGYGGAAAAEAHRAYATGQFESSRERSPFVGGDRNQVPEARVPIPEGRVYNNTSSRNH</sequence>
<dbReference type="Proteomes" id="UP000828048">
    <property type="component" value="Chromosome 11"/>
</dbReference>
<name>A0ACB7YIW5_9ERIC</name>
<dbReference type="EMBL" id="CM037161">
    <property type="protein sequence ID" value="KAH7853495.1"/>
    <property type="molecule type" value="Genomic_DNA"/>
</dbReference>